<dbReference type="STRING" id="1223545.GS4_51_00120"/>
<sequence>MNDGAFDLSTTIEPRSDQLNAEDLLTGPRTITITDVRRGSAEQPVDIVTAEFGPSRPFKPSKTVRRILVAAWGADASAYVGRRMTLYRDASVKFGGQDVGGIRVSHMSDIPKRFSVSLTVTRGKRQPHVVEPLPAQTAPPTEQPKGPTPNRKLVALFERANLTAADKEGRRIVFGSFFPDTTVGTPTAEQTAHVVEQLEALAAQGDDDSILIDTVESIIQQHDEDTRED</sequence>
<evidence type="ECO:0000313" key="1">
    <source>
        <dbReference type="EMBL" id="GAC71074.1"/>
    </source>
</evidence>
<comment type="caution">
    <text evidence="1">The sequence shown here is derived from an EMBL/GenBank/DDBJ whole genome shotgun (WGS) entry which is preliminary data.</text>
</comment>
<keyword evidence="2" id="KW-1185">Reference proteome</keyword>
<gene>
    <name evidence="1" type="ORF">GS4_51_00120</name>
</gene>
<organism evidence="1 2">
    <name type="scientific">Gordonia soli NBRC 108243</name>
    <dbReference type="NCBI Taxonomy" id="1223545"/>
    <lineage>
        <taxon>Bacteria</taxon>
        <taxon>Bacillati</taxon>
        <taxon>Actinomycetota</taxon>
        <taxon>Actinomycetes</taxon>
        <taxon>Mycobacteriales</taxon>
        <taxon>Gordoniaceae</taxon>
        <taxon>Gordonia</taxon>
    </lineage>
</organism>
<dbReference type="EMBL" id="BANX01000051">
    <property type="protein sequence ID" value="GAC71074.1"/>
    <property type="molecule type" value="Genomic_DNA"/>
</dbReference>
<proteinExistence type="predicted"/>
<evidence type="ECO:0000313" key="2">
    <source>
        <dbReference type="Proteomes" id="UP000011666"/>
    </source>
</evidence>
<dbReference type="AlphaFoldDB" id="M0QRH1"/>
<accession>M0QRH1</accession>
<dbReference type="eggNOG" id="ENOG5032SAX">
    <property type="taxonomic scope" value="Bacteria"/>
</dbReference>
<protein>
    <submittedName>
        <fullName evidence="1">Uncharacterized protein</fullName>
    </submittedName>
</protein>
<dbReference type="RefSeq" id="WP_007625758.1">
    <property type="nucleotide sequence ID" value="NZ_BANX01000051.1"/>
</dbReference>
<name>M0QRH1_9ACTN</name>
<dbReference type="Proteomes" id="UP000011666">
    <property type="component" value="Unassembled WGS sequence"/>
</dbReference>
<reference evidence="1 2" key="1">
    <citation type="submission" date="2013-01" db="EMBL/GenBank/DDBJ databases">
        <title>Whole genome shotgun sequence of Gordonia soli NBRC 108243.</title>
        <authorList>
            <person name="Isaki-Nakamura S."/>
            <person name="Hosoyama A."/>
            <person name="Tsuchikane K."/>
            <person name="Ando Y."/>
            <person name="Baba S."/>
            <person name="Ohji S."/>
            <person name="Hamada M."/>
            <person name="Tamura T."/>
            <person name="Yamazoe A."/>
            <person name="Yamazaki S."/>
            <person name="Fujita N."/>
        </authorList>
    </citation>
    <scope>NUCLEOTIDE SEQUENCE [LARGE SCALE GENOMIC DNA]</scope>
    <source>
        <strain evidence="1 2">NBRC 108243</strain>
    </source>
</reference>